<accession>A0ABV4TB43</accession>
<comment type="caution">
    <text evidence="1">The sequence shown here is derived from an EMBL/GenBank/DDBJ whole genome shotgun (WGS) entry which is preliminary data.</text>
</comment>
<sequence>MKVTPIFFFVFASLSSYNGFSQNSKTSTTTKVGEKYAYVNVIKTYERVAEKGYKSIDLFETLGNAFYADMNMEKAAKWYGELFAITSDVKTIHYDQYAKSLYAIGEVEKANGIIEKLNKKLNK</sequence>
<dbReference type="Proteomes" id="UP001574169">
    <property type="component" value="Unassembled WGS sequence"/>
</dbReference>
<reference evidence="1 2" key="1">
    <citation type="submission" date="2024-04" db="EMBL/GenBank/DDBJ databases">
        <title>New Clade of Flavobacterium.</title>
        <authorList>
            <person name="Matos L."/>
            <person name="Proenca D.N."/>
            <person name="Fransisco R.M."/>
            <person name="Chung A.P."/>
            <person name="Maccario L."/>
            <person name="Sorensen S.J."/>
            <person name="Morais P.V."/>
        </authorList>
    </citation>
    <scope>NUCLEOTIDE SEQUENCE [LARGE SCALE GENOMIC DNA]</scope>
    <source>
        <strain evidence="1 2">FZUC8N2.13</strain>
    </source>
</reference>
<protein>
    <submittedName>
        <fullName evidence="1">Flagellar motor protein MotB</fullName>
    </submittedName>
</protein>
<keyword evidence="1" id="KW-0282">Flagellum</keyword>
<proteinExistence type="predicted"/>
<organism evidence="1 2">
    <name type="scientific">Flavobacterium zubiriense</name>
    <dbReference type="NCBI Taxonomy" id="3138075"/>
    <lineage>
        <taxon>Bacteria</taxon>
        <taxon>Pseudomonadati</taxon>
        <taxon>Bacteroidota</taxon>
        <taxon>Flavobacteriia</taxon>
        <taxon>Flavobacteriales</taxon>
        <taxon>Flavobacteriaceae</taxon>
        <taxon>Flavobacterium</taxon>
    </lineage>
</organism>
<gene>
    <name evidence="1" type="ORF">AAGV28_07540</name>
</gene>
<evidence type="ECO:0000313" key="2">
    <source>
        <dbReference type="Proteomes" id="UP001574169"/>
    </source>
</evidence>
<dbReference type="SUPFAM" id="SSF48452">
    <property type="entry name" value="TPR-like"/>
    <property type="match status" value="1"/>
</dbReference>
<dbReference type="RefSeq" id="WP_373406208.1">
    <property type="nucleotide sequence ID" value="NZ_JBCFQL010000006.1"/>
</dbReference>
<name>A0ABV4TB43_9FLAO</name>
<keyword evidence="1" id="KW-0969">Cilium</keyword>
<dbReference type="EMBL" id="JBCFQL010000006">
    <property type="protein sequence ID" value="MFA9191219.1"/>
    <property type="molecule type" value="Genomic_DNA"/>
</dbReference>
<dbReference type="InterPro" id="IPR011990">
    <property type="entry name" value="TPR-like_helical_dom_sf"/>
</dbReference>
<keyword evidence="2" id="KW-1185">Reference proteome</keyword>
<evidence type="ECO:0000313" key="1">
    <source>
        <dbReference type="EMBL" id="MFA9191219.1"/>
    </source>
</evidence>
<keyword evidence="1" id="KW-0966">Cell projection</keyword>